<evidence type="ECO:0000313" key="4">
    <source>
        <dbReference type="Proteomes" id="UP000629420"/>
    </source>
</evidence>
<evidence type="ECO:0000259" key="2">
    <source>
        <dbReference type="Pfam" id="PF00534"/>
    </source>
</evidence>
<evidence type="ECO:0000313" key="3">
    <source>
        <dbReference type="EMBL" id="QQX76790.1"/>
    </source>
</evidence>
<accession>A0ABX7DRL6</accession>
<feature type="domain" description="Glycosyl transferase family 1" evidence="2">
    <location>
        <begin position="192"/>
        <end position="353"/>
    </location>
</feature>
<organism evidence="3 4">
    <name type="scientific">Aequorivita iocasae</name>
    <dbReference type="NCBI Taxonomy" id="2803865"/>
    <lineage>
        <taxon>Bacteria</taxon>
        <taxon>Pseudomonadati</taxon>
        <taxon>Bacteroidota</taxon>
        <taxon>Flavobacteriia</taxon>
        <taxon>Flavobacteriales</taxon>
        <taxon>Flavobacteriaceae</taxon>
        <taxon>Aequorivita</taxon>
    </lineage>
</organism>
<dbReference type="InterPro" id="IPR001296">
    <property type="entry name" value="Glyco_trans_1"/>
</dbReference>
<dbReference type="EMBL" id="CP068439">
    <property type="protein sequence ID" value="QQX76790.1"/>
    <property type="molecule type" value="Genomic_DNA"/>
</dbReference>
<dbReference type="RefSeq" id="WP_202336657.1">
    <property type="nucleotide sequence ID" value="NZ_CP068439.1"/>
</dbReference>
<reference evidence="3 4" key="1">
    <citation type="submission" date="2021-01" db="EMBL/GenBank/DDBJ databases">
        <title>Aequorivita sp. strain KX20305, a bacterium isolated from the sediment collected at a cold seep field in South China Sea.</title>
        <authorList>
            <person name="Zhang H."/>
            <person name="Li C."/>
        </authorList>
    </citation>
    <scope>NUCLEOTIDE SEQUENCE [LARGE SCALE GENOMIC DNA]</scope>
    <source>
        <strain evidence="3 4">KX20305</strain>
    </source>
</reference>
<dbReference type="Pfam" id="PF00534">
    <property type="entry name" value="Glycos_transf_1"/>
    <property type="match status" value="1"/>
</dbReference>
<keyword evidence="4" id="KW-1185">Reference proteome</keyword>
<name>A0ABX7DRL6_9FLAO</name>
<dbReference type="PANTHER" id="PTHR46401">
    <property type="entry name" value="GLYCOSYLTRANSFERASE WBBK-RELATED"/>
    <property type="match status" value="1"/>
</dbReference>
<proteinExistence type="predicted"/>
<sequence>MKPKKISILHPFSAKAVGLSEQDLFYSHSKPHEKALLKLQGEGYEVTMDYFTGSVFPFSKKINGMTKRFWPISKPVLKKRHAWRKQHSFFHYWNAFFNTPDLTIINMSGHGSAYCFKLADMLVKKQKPYVTMLGGIHISDDLTAKKYYQKAHHLIVHTEIQKRALLQNSVFKDLNIRVMPLGIDTAVFIPKEKPSSTIELLFVGRISRLKQIELCLNALHYLLEKQDKPVNLTIVGPISDETYFSELKQLAIKLQIVEHLKFIGSVEQVKLIPYYQKANLLLLPSTHESFGMVMVEAMACGTPVAAIKGSGGPDEIVENGVNGILTTKDTYAAKVLDFVQSEALAFRLSENARLVVEQKWSLSQTENALSNSINMISKSEN</sequence>
<protein>
    <submittedName>
        <fullName evidence="3">Glycosyltransferase</fullName>
    </submittedName>
</protein>
<dbReference type="Gene3D" id="3.40.50.2000">
    <property type="entry name" value="Glycogen Phosphorylase B"/>
    <property type="match status" value="2"/>
</dbReference>
<gene>
    <name evidence="3" type="ORF">JK629_00515</name>
</gene>
<evidence type="ECO:0000256" key="1">
    <source>
        <dbReference type="ARBA" id="ARBA00022679"/>
    </source>
</evidence>
<dbReference type="Proteomes" id="UP000629420">
    <property type="component" value="Chromosome"/>
</dbReference>
<keyword evidence="1" id="KW-0808">Transferase</keyword>
<dbReference type="PANTHER" id="PTHR46401:SF2">
    <property type="entry name" value="GLYCOSYLTRANSFERASE WBBK-RELATED"/>
    <property type="match status" value="1"/>
</dbReference>
<dbReference type="SUPFAM" id="SSF53756">
    <property type="entry name" value="UDP-Glycosyltransferase/glycogen phosphorylase"/>
    <property type="match status" value="1"/>
</dbReference>